<dbReference type="Pfam" id="PF10728">
    <property type="entry name" value="DUF2520"/>
    <property type="match status" value="1"/>
</dbReference>
<dbReference type="InterPro" id="IPR018931">
    <property type="entry name" value="DUF2520"/>
</dbReference>
<dbReference type="InterPro" id="IPR008927">
    <property type="entry name" value="6-PGluconate_DH-like_C_sf"/>
</dbReference>
<evidence type="ECO:0000259" key="1">
    <source>
        <dbReference type="Pfam" id="PF10727"/>
    </source>
</evidence>
<dbReference type="OrthoDB" id="8650434at2"/>
<dbReference type="InterPro" id="IPR019665">
    <property type="entry name" value="OxRdtase/DH_put_Rossmann_dom"/>
</dbReference>
<dbReference type="Proteomes" id="UP000002534">
    <property type="component" value="Chromosome"/>
</dbReference>
<dbReference type="AlphaFoldDB" id="Q3A4Z1"/>
<gene>
    <name evidence="3" type="ordered locus">Pcar_1317</name>
</gene>
<reference evidence="3 4" key="2">
    <citation type="journal article" date="2012" name="BMC Genomics">
        <title>The genome of Pelobacter carbinolicus reveals surprising metabolic capabilities and physiological features.</title>
        <authorList>
            <person name="Aklujkar M."/>
            <person name="Haveman S.A."/>
            <person name="Didonato R.Jr."/>
            <person name="Chertkov O."/>
            <person name="Han C.S."/>
            <person name="Land M.L."/>
            <person name="Brown P."/>
            <person name="Lovley D.R."/>
        </authorList>
    </citation>
    <scope>NUCLEOTIDE SEQUENCE [LARGE SCALE GENOMIC DNA]</scope>
    <source>
        <strain evidence="4">DSM 2380 / NBRC 103641 / GraBd1</strain>
    </source>
</reference>
<evidence type="ECO:0000313" key="4">
    <source>
        <dbReference type="Proteomes" id="UP000002534"/>
    </source>
</evidence>
<reference evidence="4" key="1">
    <citation type="submission" date="2005-10" db="EMBL/GenBank/DDBJ databases">
        <title>Complete sequence of Pelobacter carbinolicus DSM 2380.</title>
        <authorList>
            <person name="Copeland A."/>
            <person name="Lucas S."/>
            <person name="Lapidus A."/>
            <person name="Barry K."/>
            <person name="Detter J.C."/>
            <person name="Glavina T."/>
            <person name="Hammon N."/>
            <person name="Israni S."/>
            <person name="Pitluck S."/>
            <person name="Chertkov O."/>
            <person name="Schmutz J."/>
            <person name="Larimer F."/>
            <person name="Land M."/>
            <person name="Kyrpides N."/>
            <person name="Ivanova N."/>
            <person name="Richardson P."/>
        </authorList>
    </citation>
    <scope>NUCLEOTIDE SEQUENCE [LARGE SCALE GENOMIC DNA]</scope>
    <source>
        <strain evidence="4">DSM 2380 / NBRC 103641 / GraBd1</strain>
    </source>
</reference>
<dbReference type="Gene3D" id="1.10.1040.20">
    <property type="entry name" value="ProC-like, C-terminal domain"/>
    <property type="match status" value="1"/>
</dbReference>
<accession>Q3A4Z1</accession>
<dbReference type="SUPFAM" id="SSF48179">
    <property type="entry name" value="6-phosphogluconate dehydrogenase C-terminal domain-like"/>
    <property type="match status" value="1"/>
</dbReference>
<name>Q3A4Z1_SYNC1</name>
<dbReference type="InterPro" id="IPR036291">
    <property type="entry name" value="NAD(P)-bd_dom_sf"/>
</dbReference>
<dbReference type="InterPro" id="IPR037108">
    <property type="entry name" value="TM1727-like_C_sf"/>
</dbReference>
<sequence length="295" mass="31268">MTPTTTMNIIGCGRLGKTLACLWRKHDMLQVQDVVNRSLPSAQAAIDFIGAGTACGAEELHPADITLIATDDASIAACAAQLDATGILRPGDIVFHCSGALGSEILAPLRRCKALLASVHPIKSFADPASATSSFPGTFCGIEGDRPATERLKPLFEGIGGKLLPLSGDTKTLYHAAMTISANYLVTLMQMSIETLEQAGLPAETALQVLEPMVRNTVDNIFTLGPGAALTGPIARRDGMIVKRHVDALRTWQPDMAKLYQALGRKTLEVAQNHKAAAAAKEQAMQNILKNGETD</sequence>
<evidence type="ECO:0000259" key="2">
    <source>
        <dbReference type="Pfam" id="PF10728"/>
    </source>
</evidence>
<keyword evidence="4" id="KW-1185">Reference proteome</keyword>
<feature type="domain" description="DUF2520" evidence="2">
    <location>
        <begin position="139"/>
        <end position="267"/>
    </location>
</feature>
<dbReference type="SUPFAM" id="SSF51735">
    <property type="entry name" value="NAD(P)-binding Rossmann-fold domains"/>
    <property type="match status" value="1"/>
</dbReference>
<dbReference type="PANTHER" id="PTHR40459">
    <property type="entry name" value="CONSERVED HYPOTHETICAL ALANINE AND LEUCINE RICH PROTEIN"/>
    <property type="match status" value="1"/>
</dbReference>
<evidence type="ECO:0008006" key="5">
    <source>
        <dbReference type="Google" id="ProtNLM"/>
    </source>
</evidence>
<dbReference type="PANTHER" id="PTHR40459:SF1">
    <property type="entry name" value="CONSERVED HYPOTHETICAL ALANINE AND LEUCINE RICH PROTEIN"/>
    <property type="match status" value="1"/>
</dbReference>
<feature type="domain" description="Putative oxidoreductase/dehydrogenase Rossmann-like" evidence="1">
    <location>
        <begin position="6"/>
        <end position="121"/>
    </location>
</feature>
<dbReference type="EMBL" id="CP000142">
    <property type="protein sequence ID" value="ABA88566.1"/>
    <property type="molecule type" value="Genomic_DNA"/>
</dbReference>
<dbReference type="Pfam" id="PF10727">
    <property type="entry name" value="Rossmann-like"/>
    <property type="match status" value="1"/>
</dbReference>
<proteinExistence type="predicted"/>
<dbReference type="HOGENOM" id="CLU_055635_1_0_7"/>
<dbReference type="RefSeq" id="WP_011341041.1">
    <property type="nucleotide sequence ID" value="NC_007498.2"/>
</dbReference>
<dbReference type="STRING" id="338963.Pcar_1317"/>
<dbReference type="eggNOG" id="COG5495">
    <property type="taxonomic scope" value="Bacteria"/>
</dbReference>
<organism evidence="3 4">
    <name type="scientific">Syntrophotalea carbinolica (strain DSM 2380 / NBRC 103641 / GraBd1)</name>
    <name type="common">Pelobacter carbinolicus</name>
    <dbReference type="NCBI Taxonomy" id="338963"/>
    <lineage>
        <taxon>Bacteria</taxon>
        <taxon>Pseudomonadati</taxon>
        <taxon>Thermodesulfobacteriota</taxon>
        <taxon>Desulfuromonadia</taxon>
        <taxon>Desulfuromonadales</taxon>
        <taxon>Syntrophotaleaceae</taxon>
        <taxon>Syntrophotalea</taxon>
    </lineage>
</organism>
<protein>
    <recommendedName>
        <fullName evidence="5">DUF2520 domain-containing protein</fullName>
    </recommendedName>
</protein>
<evidence type="ECO:0000313" key="3">
    <source>
        <dbReference type="EMBL" id="ABA88566.1"/>
    </source>
</evidence>
<dbReference type="KEGG" id="pca:Pcar_1317"/>
<dbReference type="Gene3D" id="3.40.50.720">
    <property type="entry name" value="NAD(P)-binding Rossmann-like Domain"/>
    <property type="match status" value="1"/>
</dbReference>